<evidence type="ECO:0000256" key="9">
    <source>
        <dbReference type="ARBA" id="ARBA00023002"/>
    </source>
</evidence>
<dbReference type="Pfam" id="PF23350">
    <property type="entry name" value="BBS2_pf"/>
    <property type="match status" value="1"/>
</dbReference>
<comment type="similarity">
    <text evidence="4">Belongs to the ferritin family.</text>
</comment>
<dbReference type="InterPro" id="IPR055379">
    <property type="entry name" value="BBS2_pf_dom"/>
</dbReference>
<evidence type="ECO:0000256" key="3">
    <source>
        <dbReference type="ARBA" id="ARBA00004541"/>
    </source>
</evidence>
<dbReference type="FunFam" id="1.20.1260.10:FF:000024">
    <property type="entry name" value="Ferritin heavy chain"/>
    <property type="match status" value="1"/>
</dbReference>
<evidence type="ECO:0000256" key="11">
    <source>
        <dbReference type="ARBA" id="ARBA00023069"/>
    </source>
</evidence>
<keyword evidence="20" id="KW-1185">Reference proteome</keyword>
<dbReference type="Pfam" id="PF21203">
    <property type="entry name" value="ECM10"/>
    <property type="match status" value="1"/>
</dbReference>
<reference evidence="19 20" key="1">
    <citation type="journal article" date="2019" name="Philos. Trans. R. Soc. Lond., B, Biol. Sci.">
        <title>Ant behaviour and brain gene expression of defending hosts depend on the ecological success of the intruding social parasite.</title>
        <authorList>
            <person name="Kaur R."/>
            <person name="Stoldt M."/>
            <person name="Jongepier E."/>
            <person name="Feldmeyer B."/>
            <person name="Menzel F."/>
            <person name="Bornberg-Bauer E."/>
            <person name="Foitzik S."/>
        </authorList>
    </citation>
    <scope>NUCLEOTIDE SEQUENCE [LARGE SCALE GENOMIC DNA]</scope>
    <source>
        <tissue evidence="19">Whole body</tissue>
    </source>
</reference>
<evidence type="ECO:0000256" key="16">
    <source>
        <dbReference type="ARBA" id="ARBA00047990"/>
    </source>
</evidence>
<dbReference type="InterPro" id="IPR029429">
    <property type="entry name" value="BBS2_Mid"/>
</dbReference>
<keyword evidence="6" id="KW-0409">Iron storage</keyword>
<evidence type="ECO:0000256" key="7">
    <source>
        <dbReference type="ARBA" id="ARBA00022490"/>
    </source>
</evidence>
<dbReference type="EMBL" id="QBLH01001376">
    <property type="protein sequence ID" value="TGZ52087.1"/>
    <property type="molecule type" value="Genomic_DNA"/>
</dbReference>
<feature type="domain" description="Ferritin-like diiron" evidence="18">
    <location>
        <begin position="21"/>
        <end position="170"/>
    </location>
</feature>
<evidence type="ECO:0000259" key="18">
    <source>
        <dbReference type="PROSITE" id="PS50905"/>
    </source>
</evidence>
<evidence type="ECO:0000256" key="6">
    <source>
        <dbReference type="ARBA" id="ARBA00022434"/>
    </source>
</evidence>
<name>A0A4S2KVH5_9HYME</name>
<dbReference type="SUPFAM" id="SSF47240">
    <property type="entry name" value="Ferritin-like"/>
    <property type="match status" value="1"/>
</dbReference>
<dbReference type="InterPro" id="IPR029333">
    <property type="entry name" value="BBS2_GAE_dom"/>
</dbReference>
<keyword evidence="8" id="KW-0479">Metal-binding</keyword>
<protein>
    <recommendedName>
        <fullName evidence="15">Ferritin heavy chain</fullName>
        <ecNumber evidence="5">1.16.3.1</ecNumber>
    </recommendedName>
</protein>
<dbReference type="InterPro" id="IPR008331">
    <property type="entry name" value="Ferritin_DPS_dom"/>
</dbReference>
<sequence length="987" mass="108658">MTPFPRREGHPRLAAMSLVRQNFHEECEDALNKQINLELYASYVYLSMAYYFDRSDVALPGLYKYFKKASGEEREHAMKFLTYQNKRGGDVVLTDIQAPSRRDWNSAKDAMTEALQLEKKVNQSELEYDGWLQLRLGHAFNDDPVPVFTERGNITVSSVRSGASVVGQNGLLPAQISALKNLAEHDGKYRLKALARTSSGSEIVFLTSVPACYLLGSDLEDVITIWLDSTAEPIAVSISSTGPCTLDNPFTNMWTTNVVVKYPDGGPIPDTAMYIQKLEREREARERGETKDNRSFLAKYRHIKAGLVVSGKFDGSHACLAAATPGGTILVHSPHRQPQVDYSDHKQSSKRLSWSGELAELQIGTEVKSLCTGRLGEDERDVLLVGTISHVLAYHVEDNADVFYKEMSDGASCMIVAKVGWLPNHVVVVGGNCSVTVLDSHGTEIFWTVMGGIVTSLAAFDFDGDGENELLTGTTDFEIRVQKKDSMLWETKETAAIVVLTDLPNRQFTYALENGTIGVYEAGQRLWRVKSKHKVITVTTFDINGDGVPELITGWSSGKVDARTYNTGEVMFKIQLPSGVAGIVEADYRRTGKPDLVVISTNGEVRGYSTGSAMQAPEPGEIIRELLAKKQALQMELRQRAATGSNMYYGSRLAISLLTKRGAARVALAAGPGLLVHCAIVFAEGVFEGETLVTHPNRPQGELEIALYPAKNDPVDIHVKVYVGPSGADLLQVFEITRQLPRFCMYERIPKPQHVPEELSSNGVVADVAERPQRIAIWLNQSLILGEELEVVEGGPNAGCIEVWLRGMRDDKAHCFKSNAGGKVIIQTDDATFAGDIIQSLAMYLGVRELNSEATFPAEEKRMLDALERVKGLKEVDARLQAEAAGGATLLKSIVIRLEDARILENIDDMRKKLMQLKNINGDLIREHEIRLNSHRELAASLKELNIGVQRVARLRVGKAASNAVARCRAAIQDENAKALALAIRHG</sequence>
<dbReference type="GO" id="GO:0031410">
    <property type="term" value="C:cytoplasmic vesicle"/>
    <property type="evidence" value="ECO:0007669"/>
    <property type="project" value="UniProtKB-SubCell"/>
</dbReference>
<dbReference type="InterPro" id="IPR009078">
    <property type="entry name" value="Ferritin-like_SF"/>
</dbReference>
<evidence type="ECO:0000256" key="15">
    <source>
        <dbReference type="ARBA" id="ARBA00039731"/>
    </source>
</evidence>
<dbReference type="Proteomes" id="UP000310200">
    <property type="component" value="Unassembled WGS sequence"/>
</dbReference>
<evidence type="ECO:0000256" key="4">
    <source>
        <dbReference type="ARBA" id="ARBA00007513"/>
    </source>
</evidence>
<dbReference type="Pfam" id="PF00210">
    <property type="entry name" value="Ferritin"/>
    <property type="match status" value="1"/>
</dbReference>
<comment type="subcellular location">
    <subcellularLocation>
        <location evidence="1">Cell projection</location>
        <location evidence="1">Cilium</location>
    </subcellularLocation>
    <subcellularLocation>
        <location evidence="2">Cytoplasm</location>
        <location evidence="2">Cytoskeleton</location>
    </subcellularLocation>
    <subcellularLocation>
        <location evidence="3">Cytoplasmic vesicle</location>
    </subcellularLocation>
</comment>
<dbReference type="GO" id="GO:0036064">
    <property type="term" value="C:ciliary basal body"/>
    <property type="evidence" value="ECO:0007669"/>
    <property type="project" value="TreeGrafter"/>
</dbReference>
<dbReference type="AlphaFoldDB" id="A0A4S2KVH5"/>
<dbReference type="InterPro" id="IPR012347">
    <property type="entry name" value="Ferritin-like"/>
</dbReference>
<keyword evidence="12" id="KW-0206">Cytoskeleton</keyword>
<dbReference type="STRING" id="300112.A0A4S2KVH5"/>
<keyword evidence="13" id="KW-0966">Cell projection</keyword>
<evidence type="ECO:0000256" key="10">
    <source>
        <dbReference type="ARBA" id="ARBA00023004"/>
    </source>
</evidence>
<dbReference type="CDD" id="cd01056">
    <property type="entry name" value="Euk_Ferritin"/>
    <property type="match status" value="1"/>
</dbReference>
<evidence type="ECO:0000256" key="14">
    <source>
        <dbReference type="ARBA" id="ARBA00023329"/>
    </source>
</evidence>
<dbReference type="GO" id="GO:0016020">
    <property type="term" value="C:membrane"/>
    <property type="evidence" value="ECO:0007669"/>
    <property type="project" value="TreeGrafter"/>
</dbReference>
<evidence type="ECO:0000256" key="5">
    <source>
        <dbReference type="ARBA" id="ARBA00013107"/>
    </source>
</evidence>
<evidence type="ECO:0000313" key="20">
    <source>
        <dbReference type="Proteomes" id="UP000310200"/>
    </source>
</evidence>
<dbReference type="InterPro" id="IPR055380">
    <property type="entry name" value="BBS2_hp_dom"/>
</dbReference>
<dbReference type="CDD" id="cd22209">
    <property type="entry name" value="EMC10"/>
    <property type="match status" value="1"/>
</dbReference>
<evidence type="ECO:0000256" key="1">
    <source>
        <dbReference type="ARBA" id="ARBA00004138"/>
    </source>
</evidence>
<dbReference type="PANTHER" id="PTHR32465:SF0">
    <property type="entry name" value="BARDET-BIEDL SYNDROME 2 PROTEIN"/>
    <property type="match status" value="1"/>
</dbReference>
<dbReference type="InterPro" id="IPR009040">
    <property type="entry name" value="Ferritin-like_diiron"/>
</dbReference>
<dbReference type="Gene3D" id="1.20.1260.10">
    <property type="match status" value="1"/>
</dbReference>
<evidence type="ECO:0000313" key="19">
    <source>
        <dbReference type="EMBL" id="TGZ52087.1"/>
    </source>
</evidence>
<dbReference type="PANTHER" id="PTHR32465">
    <property type="entry name" value="BARDET-BIEDL SYNDROME 2 PROTEIN"/>
    <property type="match status" value="1"/>
</dbReference>
<dbReference type="EC" id="1.16.3.1" evidence="5"/>
<dbReference type="Pfam" id="PF14781">
    <property type="entry name" value="BBS2_N"/>
    <property type="match status" value="1"/>
</dbReference>
<dbReference type="GO" id="GO:0008199">
    <property type="term" value="F:ferric iron binding"/>
    <property type="evidence" value="ECO:0007669"/>
    <property type="project" value="InterPro"/>
</dbReference>
<keyword evidence="17" id="KW-0175">Coiled coil</keyword>
<comment type="catalytic activity">
    <reaction evidence="16">
        <text>4 Fe(2+) + O2 + 4 H(+) = 4 Fe(3+) + 2 H2O</text>
        <dbReference type="Rhea" id="RHEA:11148"/>
        <dbReference type="ChEBI" id="CHEBI:15377"/>
        <dbReference type="ChEBI" id="CHEBI:15378"/>
        <dbReference type="ChEBI" id="CHEBI:15379"/>
        <dbReference type="ChEBI" id="CHEBI:29033"/>
        <dbReference type="ChEBI" id="CHEBI:29034"/>
        <dbReference type="EC" id="1.16.3.1"/>
    </reaction>
</comment>
<keyword evidence="14" id="KW-0968">Cytoplasmic vesicle</keyword>
<accession>A0A4S2KVH5</accession>
<dbReference type="GO" id="GO:0043005">
    <property type="term" value="C:neuron projection"/>
    <property type="evidence" value="ECO:0007669"/>
    <property type="project" value="TreeGrafter"/>
</dbReference>
<dbReference type="GO" id="GO:0004322">
    <property type="term" value="F:ferroxidase activity"/>
    <property type="evidence" value="ECO:0007669"/>
    <property type="project" value="UniProtKB-EC"/>
</dbReference>
<dbReference type="GO" id="GO:0031514">
    <property type="term" value="C:motile cilium"/>
    <property type="evidence" value="ECO:0007669"/>
    <property type="project" value="TreeGrafter"/>
</dbReference>
<feature type="coiled-coil region" evidence="17">
    <location>
        <begin position="907"/>
        <end position="945"/>
    </location>
</feature>
<dbReference type="GO" id="GO:0034464">
    <property type="term" value="C:BBSome"/>
    <property type="evidence" value="ECO:0007669"/>
    <property type="project" value="InterPro"/>
</dbReference>
<evidence type="ECO:0000256" key="8">
    <source>
        <dbReference type="ARBA" id="ARBA00022723"/>
    </source>
</evidence>
<proteinExistence type="inferred from homology"/>
<dbReference type="Pfam" id="PF14783">
    <property type="entry name" value="BBS2_Mid"/>
    <property type="match status" value="1"/>
</dbReference>
<dbReference type="InterPro" id="IPR016616">
    <property type="entry name" value="Bardet-Biedl_syndrome_2_prot"/>
</dbReference>
<keyword evidence="10" id="KW-0408">Iron</keyword>
<keyword evidence="9" id="KW-0560">Oxidoreductase</keyword>
<evidence type="ECO:0000256" key="17">
    <source>
        <dbReference type="SAM" id="Coils"/>
    </source>
</evidence>
<evidence type="ECO:0000256" key="13">
    <source>
        <dbReference type="ARBA" id="ARBA00023273"/>
    </source>
</evidence>
<dbReference type="SUPFAM" id="SSF50998">
    <property type="entry name" value="Quinoprotein alcohol dehydrogenase-like"/>
    <property type="match status" value="1"/>
</dbReference>
<comment type="caution">
    <text evidence="19">The sequence shown here is derived from an EMBL/GenBank/DDBJ whole genome shotgun (WGS) entry which is preliminary data.</text>
</comment>
<keyword evidence="11" id="KW-0969">Cilium</keyword>
<dbReference type="Pfam" id="PF23353">
    <property type="entry name" value="BBS2_hp"/>
    <property type="match status" value="1"/>
</dbReference>
<dbReference type="GO" id="GO:1905515">
    <property type="term" value="P:non-motile cilium assembly"/>
    <property type="evidence" value="ECO:0007669"/>
    <property type="project" value="InterPro"/>
</dbReference>
<organism evidence="19 20">
    <name type="scientific">Temnothorax longispinosus</name>
    <dbReference type="NCBI Taxonomy" id="300112"/>
    <lineage>
        <taxon>Eukaryota</taxon>
        <taxon>Metazoa</taxon>
        <taxon>Ecdysozoa</taxon>
        <taxon>Arthropoda</taxon>
        <taxon>Hexapoda</taxon>
        <taxon>Insecta</taxon>
        <taxon>Pterygota</taxon>
        <taxon>Neoptera</taxon>
        <taxon>Endopterygota</taxon>
        <taxon>Hymenoptera</taxon>
        <taxon>Apocrita</taxon>
        <taxon>Aculeata</taxon>
        <taxon>Formicoidea</taxon>
        <taxon>Formicidae</taxon>
        <taxon>Myrmicinae</taxon>
        <taxon>Temnothorax</taxon>
    </lineage>
</organism>
<dbReference type="InterPro" id="IPR029430">
    <property type="entry name" value="BBS2_N"/>
</dbReference>
<dbReference type="Pfam" id="PF14782">
    <property type="entry name" value="BBS2_GAE"/>
    <property type="match status" value="1"/>
</dbReference>
<dbReference type="PROSITE" id="PS50905">
    <property type="entry name" value="FERRITIN_LIKE"/>
    <property type="match status" value="1"/>
</dbReference>
<keyword evidence="7" id="KW-0963">Cytoplasm</keyword>
<gene>
    <name evidence="19" type="ORF">DBV15_05048</name>
</gene>
<evidence type="ECO:0000256" key="12">
    <source>
        <dbReference type="ARBA" id="ARBA00023212"/>
    </source>
</evidence>
<dbReference type="InterPro" id="IPR011047">
    <property type="entry name" value="Quinoprotein_ADH-like_sf"/>
</dbReference>
<dbReference type="GO" id="GO:0006879">
    <property type="term" value="P:intracellular iron ion homeostasis"/>
    <property type="evidence" value="ECO:0007669"/>
    <property type="project" value="UniProtKB-KW"/>
</dbReference>
<evidence type="ECO:0000256" key="2">
    <source>
        <dbReference type="ARBA" id="ARBA00004245"/>
    </source>
</evidence>